<keyword evidence="3 6" id="KW-0812">Transmembrane</keyword>
<dbReference type="OrthoDB" id="9773404at2"/>
<dbReference type="Pfam" id="PF07690">
    <property type="entry name" value="MFS_1"/>
    <property type="match status" value="1"/>
</dbReference>
<evidence type="ECO:0000313" key="8">
    <source>
        <dbReference type="EMBL" id="KYH31916.1"/>
    </source>
</evidence>
<organism evidence="8 9">
    <name type="scientific">Moorella mulderi DSM 14980</name>
    <dbReference type="NCBI Taxonomy" id="1122241"/>
    <lineage>
        <taxon>Bacteria</taxon>
        <taxon>Bacillati</taxon>
        <taxon>Bacillota</taxon>
        <taxon>Clostridia</taxon>
        <taxon>Neomoorellales</taxon>
        <taxon>Neomoorellaceae</taxon>
        <taxon>Neomoorella</taxon>
    </lineage>
</organism>
<comment type="subcellular location">
    <subcellularLocation>
        <location evidence="1">Cell membrane</location>
        <topology evidence="1">Multi-pass membrane protein</topology>
    </subcellularLocation>
</comment>
<feature type="transmembrane region" description="Helical" evidence="6">
    <location>
        <begin position="401"/>
        <end position="427"/>
    </location>
</feature>
<feature type="transmembrane region" description="Helical" evidence="6">
    <location>
        <begin position="173"/>
        <end position="196"/>
    </location>
</feature>
<evidence type="ECO:0000256" key="3">
    <source>
        <dbReference type="ARBA" id="ARBA00022692"/>
    </source>
</evidence>
<dbReference type="GO" id="GO:0005886">
    <property type="term" value="C:plasma membrane"/>
    <property type="evidence" value="ECO:0007669"/>
    <property type="project" value="UniProtKB-SubCell"/>
</dbReference>
<feature type="transmembrane region" description="Helical" evidence="6">
    <location>
        <begin position="89"/>
        <end position="105"/>
    </location>
</feature>
<dbReference type="AlphaFoldDB" id="A0A151AW89"/>
<feature type="transmembrane region" description="Helical" evidence="6">
    <location>
        <begin position="111"/>
        <end position="131"/>
    </location>
</feature>
<dbReference type="PATRIC" id="fig|1122241.3.peg.1905"/>
<feature type="domain" description="Major facilitator superfamily (MFS) profile" evidence="7">
    <location>
        <begin position="21"/>
        <end position="435"/>
    </location>
</feature>
<evidence type="ECO:0000256" key="5">
    <source>
        <dbReference type="ARBA" id="ARBA00023136"/>
    </source>
</evidence>
<sequence>MEITIDERERLNRLGKIKMIGYVIASLALIYTFFHTTSGGMITPALVEKFNLTPARAALIGAVWFYATAAAAIPGGLLIDYIGARRSMAVLYTLMSIGTLALVVFQNNFTAILVGRALIAMGALSVYTAIIKLIAGWESREGFAYVNGTVAAIGRLGAMLATTPLALMLTNLGWGNTFLTLGILAAIITVSIFLLVKDSPRDAGLIPTEQSSAEVPKREVTNPLAGLGVLLKQPQYGLFLVFAIINATIYQTLFAGWGGVILKQVLKINIVTAGNILLTGSFGTLIGAYVAGYVASKKGAKFTNIIAHAITMIIIITFALTLKRATTLEQATIIAMMFALFGGFSFSTSVGVNAGIALLRTLVGPRYIGTARSTQVLLQNLLGSGAMIQTWGVIIQKGGGYVPAAFSTAMNVLFIVALIALIALILIREQPIKALEE</sequence>
<keyword evidence="5 6" id="KW-0472">Membrane</keyword>
<dbReference type="InterPro" id="IPR036259">
    <property type="entry name" value="MFS_trans_sf"/>
</dbReference>
<dbReference type="GO" id="GO:0061513">
    <property type="term" value="F:glucose 6-phosphate:phosphate antiporter activity"/>
    <property type="evidence" value="ECO:0007669"/>
    <property type="project" value="TreeGrafter"/>
</dbReference>
<feature type="transmembrane region" description="Helical" evidence="6">
    <location>
        <begin position="57"/>
        <end position="82"/>
    </location>
</feature>
<evidence type="ECO:0000259" key="7">
    <source>
        <dbReference type="PROSITE" id="PS50850"/>
    </source>
</evidence>
<evidence type="ECO:0000313" key="9">
    <source>
        <dbReference type="Proteomes" id="UP000075670"/>
    </source>
</evidence>
<keyword evidence="9" id="KW-1185">Reference proteome</keyword>
<dbReference type="InterPro" id="IPR020846">
    <property type="entry name" value="MFS_dom"/>
</dbReference>
<gene>
    <name evidence="8" type="primary">yjjL</name>
    <name evidence="8" type="ORF">MOMUL_17980</name>
</gene>
<evidence type="ECO:0000256" key="4">
    <source>
        <dbReference type="ARBA" id="ARBA00022989"/>
    </source>
</evidence>
<evidence type="ECO:0000256" key="6">
    <source>
        <dbReference type="SAM" id="Phobius"/>
    </source>
</evidence>
<protein>
    <submittedName>
        <fullName evidence="8">L-galactonate transporter</fullName>
    </submittedName>
</protein>
<feature type="transmembrane region" description="Helical" evidence="6">
    <location>
        <begin position="20"/>
        <end position="37"/>
    </location>
</feature>
<dbReference type="RefSeq" id="WP_062284221.1">
    <property type="nucleotide sequence ID" value="NZ_LTBC01000006.1"/>
</dbReference>
<proteinExistence type="predicted"/>
<feature type="transmembrane region" description="Helical" evidence="6">
    <location>
        <begin position="143"/>
        <end position="167"/>
    </location>
</feature>
<feature type="transmembrane region" description="Helical" evidence="6">
    <location>
        <begin position="238"/>
        <end position="262"/>
    </location>
</feature>
<dbReference type="EMBL" id="LTBC01000006">
    <property type="protein sequence ID" value="KYH31916.1"/>
    <property type="molecule type" value="Genomic_DNA"/>
</dbReference>
<dbReference type="InterPro" id="IPR011701">
    <property type="entry name" value="MFS"/>
</dbReference>
<dbReference type="Proteomes" id="UP000075670">
    <property type="component" value="Unassembled WGS sequence"/>
</dbReference>
<name>A0A151AW89_9FIRM</name>
<dbReference type="GO" id="GO:0035435">
    <property type="term" value="P:phosphate ion transmembrane transport"/>
    <property type="evidence" value="ECO:0007669"/>
    <property type="project" value="TreeGrafter"/>
</dbReference>
<dbReference type="PROSITE" id="PS50850">
    <property type="entry name" value="MFS"/>
    <property type="match status" value="1"/>
</dbReference>
<dbReference type="Gene3D" id="1.20.1250.20">
    <property type="entry name" value="MFS general substrate transporter like domains"/>
    <property type="match status" value="2"/>
</dbReference>
<dbReference type="PANTHER" id="PTHR43826:SF3">
    <property type="entry name" value="GLUCOSE-6-PHOSPHATE EXCHANGER SLC37A4"/>
    <property type="match status" value="1"/>
</dbReference>
<accession>A0A151AW89</accession>
<dbReference type="SUPFAM" id="SSF103473">
    <property type="entry name" value="MFS general substrate transporter"/>
    <property type="match status" value="1"/>
</dbReference>
<keyword evidence="4 6" id="KW-1133">Transmembrane helix</keyword>
<reference evidence="8 9" key="1">
    <citation type="submission" date="2016-02" db="EMBL/GenBank/DDBJ databases">
        <title>Genome sequence of Moorella mulderi DSM 14980.</title>
        <authorList>
            <person name="Poehlein A."/>
            <person name="Daniel R."/>
        </authorList>
    </citation>
    <scope>NUCLEOTIDE SEQUENCE [LARGE SCALE GENOMIC DNA]</scope>
    <source>
        <strain evidence="8 9">DSM 14980</strain>
    </source>
</reference>
<feature type="transmembrane region" description="Helical" evidence="6">
    <location>
        <begin position="333"/>
        <end position="356"/>
    </location>
</feature>
<dbReference type="PANTHER" id="PTHR43826">
    <property type="entry name" value="GLUCOSE-6-PHOSPHATE EXCHANGER SLC37A4"/>
    <property type="match status" value="1"/>
</dbReference>
<feature type="transmembrane region" description="Helical" evidence="6">
    <location>
        <begin position="377"/>
        <end position="395"/>
    </location>
</feature>
<evidence type="ECO:0000256" key="2">
    <source>
        <dbReference type="ARBA" id="ARBA00022448"/>
    </source>
</evidence>
<evidence type="ECO:0000256" key="1">
    <source>
        <dbReference type="ARBA" id="ARBA00004651"/>
    </source>
</evidence>
<comment type="caution">
    <text evidence="8">The sequence shown here is derived from an EMBL/GenBank/DDBJ whole genome shotgun (WGS) entry which is preliminary data.</text>
</comment>
<feature type="transmembrane region" description="Helical" evidence="6">
    <location>
        <begin position="302"/>
        <end position="321"/>
    </location>
</feature>
<feature type="transmembrane region" description="Helical" evidence="6">
    <location>
        <begin position="268"/>
        <end position="290"/>
    </location>
</feature>
<dbReference type="InterPro" id="IPR051337">
    <property type="entry name" value="OPA_Antiporter"/>
</dbReference>
<keyword evidence="2" id="KW-0813">Transport</keyword>